<name>A0A132A0Z6_SARSC</name>
<dbReference type="EMBL" id="JXLN01007794">
    <property type="protein sequence ID" value="KPM04225.1"/>
    <property type="molecule type" value="Genomic_DNA"/>
</dbReference>
<dbReference type="VEuPathDB" id="VectorBase:SSCA006706"/>
<reference evidence="1 2" key="1">
    <citation type="journal article" date="2015" name="Parasit. Vectors">
        <title>Draft genome of the scabies mite.</title>
        <authorList>
            <person name="Rider S.D.Jr."/>
            <person name="Morgan M.S."/>
            <person name="Arlian L.G."/>
        </authorList>
    </citation>
    <scope>NUCLEOTIDE SEQUENCE [LARGE SCALE GENOMIC DNA]</scope>
    <source>
        <strain evidence="1">Arlian Lab</strain>
    </source>
</reference>
<evidence type="ECO:0000313" key="1">
    <source>
        <dbReference type="EMBL" id="KPM04225.1"/>
    </source>
</evidence>
<accession>A0A132A0Z6</accession>
<organism evidence="1 2">
    <name type="scientific">Sarcoptes scabiei</name>
    <name type="common">Itch mite</name>
    <name type="synonym">Acarus scabiei</name>
    <dbReference type="NCBI Taxonomy" id="52283"/>
    <lineage>
        <taxon>Eukaryota</taxon>
        <taxon>Metazoa</taxon>
        <taxon>Ecdysozoa</taxon>
        <taxon>Arthropoda</taxon>
        <taxon>Chelicerata</taxon>
        <taxon>Arachnida</taxon>
        <taxon>Acari</taxon>
        <taxon>Acariformes</taxon>
        <taxon>Sarcoptiformes</taxon>
        <taxon>Astigmata</taxon>
        <taxon>Psoroptidia</taxon>
        <taxon>Sarcoptoidea</taxon>
        <taxon>Sarcoptidae</taxon>
        <taxon>Sarcoptinae</taxon>
        <taxon>Sarcoptes</taxon>
    </lineage>
</organism>
<dbReference type="AlphaFoldDB" id="A0A132A0Z6"/>
<proteinExistence type="predicted"/>
<sequence>MVIELIVTNVAINRMSLIIVDGEMIEINSVFILFSAERW</sequence>
<protein>
    <submittedName>
        <fullName evidence="1">Uncharacterized protein</fullName>
    </submittedName>
</protein>
<gene>
    <name evidence="1" type="ORF">QR98_0026680</name>
</gene>
<comment type="caution">
    <text evidence="1">The sequence shown here is derived from an EMBL/GenBank/DDBJ whole genome shotgun (WGS) entry which is preliminary data.</text>
</comment>
<evidence type="ECO:0000313" key="2">
    <source>
        <dbReference type="Proteomes" id="UP000616769"/>
    </source>
</evidence>
<dbReference type="Proteomes" id="UP000616769">
    <property type="component" value="Unassembled WGS sequence"/>
</dbReference>